<feature type="coiled-coil region" evidence="15">
    <location>
        <begin position="41"/>
        <end position="68"/>
    </location>
</feature>
<feature type="transmembrane region" description="Helical" evidence="13">
    <location>
        <begin position="6"/>
        <end position="27"/>
    </location>
</feature>
<dbReference type="Proteomes" id="UP000249165">
    <property type="component" value="Unassembled WGS sequence"/>
</dbReference>
<evidence type="ECO:0000256" key="14">
    <source>
        <dbReference type="RuleBase" id="RU003848"/>
    </source>
</evidence>
<evidence type="ECO:0000256" key="2">
    <source>
        <dbReference type="ARBA" id="ARBA00022448"/>
    </source>
</evidence>
<dbReference type="EMBL" id="QLMG01000025">
    <property type="protein sequence ID" value="RAK15174.1"/>
    <property type="molecule type" value="Genomic_DNA"/>
</dbReference>
<keyword evidence="15" id="KW-0175">Coiled coil</keyword>
<dbReference type="HAMAP" id="MF_01398">
    <property type="entry name" value="ATP_synth_b_bprime"/>
    <property type="match status" value="1"/>
</dbReference>
<keyword evidence="9 13" id="KW-0066">ATP synthesis</keyword>
<dbReference type="InterPro" id="IPR050059">
    <property type="entry name" value="ATP_synthase_B_chain"/>
</dbReference>
<gene>
    <name evidence="13" type="primary">atpF</name>
    <name evidence="16" type="ORF">ATI53_102576</name>
</gene>
<dbReference type="GO" id="GO:0046961">
    <property type="term" value="F:proton-transporting ATPase activity, rotational mechanism"/>
    <property type="evidence" value="ECO:0007669"/>
    <property type="project" value="TreeGrafter"/>
</dbReference>
<evidence type="ECO:0000256" key="5">
    <source>
        <dbReference type="ARBA" id="ARBA00022781"/>
    </source>
</evidence>
<evidence type="ECO:0000256" key="11">
    <source>
        <dbReference type="ARBA" id="ARBA00025614"/>
    </source>
</evidence>
<name>A0A327Y358_9RHOB</name>
<dbReference type="AlphaFoldDB" id="A0A327Y358"/>
<dbReference type="GO" id="GO:0005886">
    <property type="term" value="C:plasma membrane"/>
    <property type="evidence" value="ECO:0007669"/>
    <property type="project" value="UniProtKB-SubCell"/>
</dbReference>
<comment type="function">
    <text evidence="10 13">F(1)F(0) ATP synthase produces ATP from ADP in the presence of a proton or sodium gradient. F-type ATPases consist of two structural domains, F(1) containing the extramembraneous catalytic core and F(0) containing the membrane proton channel, linked together by a central stalk and a peripheral stalk. During catalysis, ATP synthesis in the catalytic domain of F(1) is coupled via a rotary mechanism of the central stalk subunits to proton translocation.</text>
</comment>
<keyword evidence="8 13" id="KW-0472">Membrane</keyword>
<keyword evidence="5 13" id="KW-0375">Hydrogen ion transport</keyword>
<comment type="caution">
    <text evidence="16">The sequence shown here is derived from an EMBL/GenBank/DDBJ whole genome shotgun (WGS) entry which is preliminary data.</text>
</comment>
<evidence type="ECO:0000256" key="3">
    <source>
        <dbReference type="ARBA" id="ARBA00022547"/>
    </source>
</evidence>
<dbReference type="GO" id="GO:0045259">
    <property type="term" value="C:proton-transporting ATP synthase complex"/>
    <property type="evidence" value="ECO:0007669"/>
    <property type="project" value="UniProtKB-KW"/>
</dbReference>
<evidence type="ECO:0000313" key="16">
    <source>
        <dbReference type="EMBL" id="RAK15174.1"/>
    </source>
</evidence>
<comment type="subcellular location">
    <subcellularLocation>
        <location evidence="13">Cell membrane</location>
        <topology evidence="13">Single-pass membrane protein</topology>
    </subcellularLocation>
    <subcellularLocation>
        <location evidence="12">Endomembrane system</location>
        <topology evidence="12">Single-pass membrane protein</topology>
    </subcellularLocation>
</comment>
<keyword evidence="13" id="KW-1003">Cell membrane</keyword>
<evidence type="ECO:0000256" key="7">
    <source>
        <dbReference type="ARBA" id="ARBA00023065"/>
    </source>
</evidence>
<reference evidence="16 17" key="1">
    <citation type="submission" date="2018-06" db="EMBL/GenBank/DDBJ databases">
        <title>Genomic Encyclopedia of Archaeal and Bacterial Type Strains, Phase II (KMG-II): from individual species to whole genera.</title>
        <authorList>
            <person name="Goeker M."/>
        </authorList>
    </citation>
    <scope>NUCLEOTIDE SEQUENCE [LARGE SCALE GENOMIC DNA]</scope>
    <source>
        <strain evidence="16 17">DSM 22011</strain>
    </source>
</reference>
<evidence type="ECO:0000256" key="13">
    <source>
        <dbReference type="HAMAP-Rule" id="MF_01398"/>
    </source>
</evidence>
<keyword evidence="2 13" id="KW-0813">Transport</keyword>
<dbReference type="RefSeq" id="WP_111550640.1">
    <property type="nucleotide sequence ID" value="NZ_LIQE01000079.1"/>
</dbReference>
<keyword evidence="6 13" id="KW-1133">Transmembrane helix</keyword>
<evidence type="ECO:0000256" key="8">
    <source>
        <dbReference type="ARBA" id="ARBA00023136"/>
    </source>
</evidence>
<evidence type="ECO:0000256" key="12">
    <source>
        <dbReference type="ARBA" id="ARBA00037847"/>
    </source>
</evidence>
<keyword evidence="3 13" id="KW-0138">CF(0)</keyword>
<organism evidence="16 17">
    <name type="scientific">Salipiger aestuarii</name>
    <dbReference type="NCBI Taxonomy" id="568098"/>
    <lineage>
        <taxon>Bacteria</taxon>
        <taxon>Pseudomonadati</taxon>
        <taxon>Pseudomonadota</taxon>
        <taxon>Alphaproteobacteria</taxon>
        <taxon>Rhodobacterales</taxon>
        <taxon>Roseobacteraceae</taxon>
        <taxon>Salipiger</taxon>
    </lineage>
</organism>
<evidence type="ECO:0000256" key="6">
    <source>
        <dbReference type="ARBA" id="ARBA00022989"/>
    </source>
</evidence>
<comment type="similarity">
    <text evidence="1 13 14">Belongs to the ATPase B chain family.</text>
</comment>
<evidence type="ECO:0000256" key="4">
    <source>
        <dbReference type="ARBA" id="ARBA00022692"/>
    </source>
</evidence>
<comment type="subunit">
    <text evidence="13">F-type ATPases have 2 components, F(1) - the catalytic core - and F(0) - the membrane proton channel. F(1) has five subunits: alpha(3), beta(3), gamma(1), delta(1), epsilon(1). F(0) has three main subunits: a(1), b(2) and c(10-14). The alpha and beta chains form an alternating ring which encloses part of the gamma chain. F(1) is attached to F(0) by a central stalk formed by the gamma and epsilon chains, while a peripheral stalk is formed by the delta and b chains.</text>
</comment>
<dbReference type="GO" id="GO:0012505">
    <property type="term" value="C:endomembrane system"/>
    <property type="evidence" value="ECO:0007669"/>
    <property type="project" value="UniProtKB-SubCell"/>
</dbReference>
<sequence length="246" mass="26092">MQFDWLTFGLQIVNVLVLLAILRHFLFRPVADIIARRQADIVAAQDAADAAQAQAARAEAVARAETDKIAIARDDMLSRAQSDGEAQRARLVQAARAEADRIIADARTEATRIVDGAQAVTLRRARDLAETIAARALSDLPDPPTAAGFARRLAAELASLPEARRDAMLGGADVRLVASTALTDGDLATTRSVLIPLGLDHAPIEVDPTLISGLELRSSTGAIHNSLAHDLTRISEALDNDDGSGT</sequence>
<evidence type="ECO:0000256" key="9">
    <source>
        <dbReference type="ARBA" id="ARBA00023310"/>
    </source>
</evidence>
<protein>
    <recommendedName>
        <fullName evidence="13">ATP synthase subunit b</fullName>
    </recommendedName>
    <alternativeName>
        <fullName evidence="13">ATP synthase F(0) sector subunit b</fullName>
    </alternativeName>
    <alternativeName>
        <fullName evidence="13">ATPase subunit I</fullName>
    </alternativeName>
    <alternativeName>
        <fullName evidence="13">F-type ATPase subunit b</fullName>
        <shortName evidence="13">F-ATPase subunit b</shortName>
    </alternativeName>
</protein>
<keyword evidence="17" id="KW-1185">Reference proteome</keyword>
<dbReference type="Pfam" id="PF00430">
    <property type="entry name" value="ATP-synt_B"/>
    <property type="match status" value="1"/>
</dbReference>
<evidence type="ECO:0000313" key="17">
    <source>
        <dbReference type="Proteomes" id="UP000249165"/>
    </source>
</evidence>
<keyword evidence="7 13" id="KW-0406">Ion transport</keyword>
<dbReference type="PANTHER" id="PTHR33445:SF2">
    <property type="entry name" value="ATP SYNTHASE SUBUNIT B', CHLOROPLASTIC"/>
    <property type="match status" value="1"/>
</dbReference>
<dbReference type="GO" id="GO:0046933">
    <property type="term" value="F:proton-transporting ATP synthase activity, rotational mechanism"/>
    <property type="evidence" value="ECO:0007669"/>
    <property type="project" value="UniProtKB-UniRule"/>
</dbReference>
<dbReference type="CDD" id="cd06503">
    <property type="entry name" value="ATP-synt_Fo_b"/>
    <property type="match status" value="1"/>
</dbReference>
<evidence type="ECO:0000256" key="1">
    <source>
        <dbReference type="ARBA" id="ARBA00005513"/>
    </source>
</evidence>
<dbReference type="InterPro" id="IPR002146">
    <property type="entry name" value="ATP_synth_b/b'su_bac/chlpt"/>
</dbReference>
<keyword evidence="4 13" id="KW-0812">Transmembrane</keyword>
<dbReference type="OrthoDB" id="466272at2"/>
<accession>A0A327Y358</accession>
<evidence type="ECO:0000256" key="15">
    <source>
        <dbReference type="SAM" id="Coils"/>
    </source>
</evidence>
<evidence type="ECO:0000256" key="10">
    <source>
        <dbReference type="ARBA" id="ARBA00025198"/>
    </source>
</evidence>
<proteinExistence type="inferred from homology"/>
<dbReference type="PANTHER" id="PTHR33445">
    <property type="entry name" value="ATP SYNTHASE SUBUNIT B', CHLOROPLASTIC"/>
    <property type="match status" value="1"/>
</dbReference>
<comment type="function">
    <text evidence="11">Component of the F(0) channel, it forms part of the peripheral stalk, linking F(1) to F(0). The b'-subunit is a diverged and duplicated form of b found in plants and photosynthetic bacteria.</text>
</comment>